<gene>
    <name evidence="1" type="ORF">F5897_000386</name>
</gene>
<dbReference type="PROSITE" id="PS51257">
    <property type="entry name" value="PROKAR_LIPOPROTEIN"/>
    <property type="match status" value="1"/>
</dbReference>
<reference evidence="1 2" key="1">
    <citation type="submission" date="2020-08" db="EMBL/GenBank/DDBJ databases">
        <title>Sequencing the genomes of 1000 actinobacteria strains.</title>
        <authorList>
            <person name="Klenk H.-P."/>
        </authorList>
    </citation>
    <scope>NUCLEOTIDE SEQUENCE [LARGE SCALE GENOMIC DNA]</scope>
    <source>
        <strain evidence="1 2">DSM 27064</strain>
    </source>
</reference>
<evidence type="ECO:0000313" key="1">
    <source>
        <dbReference type="EMBL" id="MBB4071098.1"/>
    </source>
</evidence>
<name>A0A840DM06_9MICO</name>
<accession>A0A840DM06</accession>
<organism evidence="1 2">
    <name type="scientific">Canibacter oris</name>
    <dbReference type="NCBI Taxonomy" id="1365628"/>
    <lineage>
        <taxon>Bacteria</taxon>
        <taxon>Bacillati</taxon>
        <taxon>Actinomycetota</taxon>
        <taxon>Actinomycetes</taxon>
        <taxon>Micrococcales</taxon>
        <taxon>Microbacteriaceae</taxon>
        <taxon>Canibacter</taxon>
    </lineage>
</organism>
<protein>
    <submittedName>
        <fullName evidence="1">Uncharacterized protein</fullName>
    </submittedName>
</protein>
<comment type="caution">
    <text evidence="1">The sequence shown here is derived from an EMBL/GenBank/DDBJ whole genome shotgun (WGS) entry which is preliminary data.</text>
</comment>
<sequence>MINNRNGALLLAGGLLCGAISGCVPLADATLNEHLISWTSAEITGTHEITVTVHGGDPLCETTRVVSSEDGTVLRVAVIRGYPADAPDQCTLIATQEQLVISTTAPASTLTVEPMSAAEAGL</sequence>
<proteinExistence type="predicted"/>
<evidence type="ECO:0000313" key="2">
    <source>
        <dbReference type="Proteomes" id="UP000571183"/>
    </source>
</evidence>
<dbReference type="RefSeq" id="WP_183304280.1">
    <property type="nucleotide sequence ID" value="NZ_JACIFD010000003.1"/>
</dbReference>
<dbReference type="EMBL" id="JACIFD010000003">
    <property type="protein sequence ID" value="MBB4071098.1"/>
    <property type="molecule type" value="Genomic_DNA"/>
</dbReference>
<dbReference type="AlphaFoldDB" id="A0A840DM06"/>
<keyword evidence="2" id="KW-1185">Reference proteome</keyword>
<dbReference type="Proteomes" id="UP000571183">
    <property type="component" value="Unassembled WGS sequence"/>
</dbReference>